<dbReference type="NCBIfam" id="TIGR00738">
    <property type="entry name" value="rrf2_super"/>
    <property type="match status" value="1"/>
</dbReference>
<dbReference type="InterPro" id="IPR030489">
    <property type="entry name" value="TR_Rrf2-type_CS"/>
</dbReference>
<accession>A0ABY5ZP99</accession>
<dbReference type="InterPro" id="IPR036390">
    <property type="entry name" value="WH_DNA-bd_sf"/>
</dbReference>
<proteinExistence type="predicted"/>
<reference evidence="2" key="1">
    <citation type="journal article" date="2022" name="Environ. Microbiol.">
        <title>Geoalkalibacter halelectricus SAP #1 sp. nov. possessing extracellular electron transfer and mineral#reducing capabilities from a haloalkaline environment.</title>
        <authorList>
            <person name="Yadav S."/>
            <person name="Singh R."/>
            <person name="Sundharam S.S."/>
            <person name="Chaudhary S."/>
            <person name="Krishnamurthi S."/>
            <person name="Patil S.A."/>
        </authorList>
    </citation>
    <scope>NUCLEOTIDE SEQUENCE</scope>
    <source>
        <strain evidence="2">SAP-1</strain>
    </source>
</reference>
<dbReference type="PROSITE" id="PS51197">
    <property type="entry name" value="HTH_RRF2_2"/>
    <property type="match status" value="1"/>
</dbReference>
<dbReference type="PANTHER" id="PTHR33221:SF5">
    <property type="entry name" value="HTH-TYPE TRANSCRIPTIONAL REGULATOR ISCR"/>
    <property type="match status" value="1"/>
</dbReference>
<dbReference type="PANTHER" id="PTHR33221">
    <property type="entry name" value="WINGED HELIX-TURN-HELIX TRANSCRIPTIONAL REGULATOR, RRF2 FAMILY"/>
    <property type="match status" value="1"/>
</dbReference>
<keyword evidence="1" id="KW-0238">DNA-binding</keyword>
<organism evidence="2 3">
    <name type="scientific">Geoalkalibacter halelectricus</name>
    <dbReference type="NCBI Taxonomy" id="2847045"/>
    <lineage>
        <taxon>Bacteria</taxon>
        <taxon>Pseudomonadati</taxon>
        <taxon>Thermodesulfobacteriota</taxon>
        <taxon>Desulfuromonadia</taxon>
        <taxon>Desulfuromonadales</taxon>
        <taxon>Geoalkalibacteraceae</taxon>
        <taxon>Geoalkalibacter</taxon>
    </lineage>
</organism>
<dbReference type="Pfam" id="PF02082">
    <property type="entry name" value="Rrf2"/>
    <property type="match status" value="1"/>
</dbReference>
<dbReference type="InterPro" id="IPR036388">
    <property type="entry name" value="WH-like_DNA-bd_sf"/>
</dbReference>
<dbReference type="PROSITE" id="PS01332">
    <property type="entry name" value="HTH_RRF2_1"/>
    <property type="match status" value="1"/>
</dbReference>
<keyword evidence="3" id="KW-1185">Reference proteome</keyword>
<dbReference type="InterPro" id="IPR000944">
    <property type="entry name" value="Tscrpt_reg_Rrf2"/>
</dbReference>
<dbReference type="Proteomes" id="UP001060414">
    <property type="component" value="Chromosome"/>
</dbReference>
<dbReference type="SUPFAM" id="SSF46785">
    <property type="entry name" value="Winged helix' DNA-binding domain"/>
    <property type="match status" value="1"/>
</dbReference>
<evidence type="ECO:0000313" key="2">
    <source>
        <dbReference type="EMBL" id="UWZ79056.1"/>
    </source>
</evidence>
<evidence type="ECO:0000256" key="1">
    <source>
        <dbReference type="ARBA" id="ARBA00023125"/>
    </source>
</evidence>
<evidence type="ECO:0000313" key="3">
    <source>
        <dbReference type="Proteomes" id="UP001060414"/>
    </source>
</evidence>
<sequence>MKLSTKSRYGVRALFDMAYHAGTLPVQIKDISRRQKISPRYLEQIFQDLKKAGLLKSRRGPQGGYFLSRKPEDITAKEIILAAEGDLSLVSCVKEDQQGCQSSCEFDNICVTQGLWDEATRRLHEYFDSVTLKDLCEQGKELGLEKELDHRFMYFI</sequence>
<dbReference type="EMBL" id="CP092109">
    <property type="protein sequence ID" value="UWZ79056.1"/>
    <property type="molecule type" value="Genomic_DNA"/>
</dbReference>
<dbReference type="RefSeq" id="WP_260747411.1">
    <property type="nucleotide sequence ID" value="NZ_CP092109.1"/>
</dbReference>
<name>A0ABY5ZP99_9BACT</name>
<gene>
    <name evidence="2" type="ORF">L9S41_15425</name>
</gene>
<dbReference type="Gene3D" id="1.10.10.10">
    <property type="entry name" value="Winged helix-like DNA-binding domain superfamily/Winged helix DNA-binding domain"/>
    <property type="match status" value="1"/>
</dbReference>
<protein>
    <submittedName>
        <fullName evidence="2">Rrf2 family transcriptional regulator</fullName>
    </submittedName>
</protein>